<dbReference type="Gene3D" id="3.40.710.10">
    <property type="entry name" value="DD-peptidase/beta-lactamase superfamily"/>
    <property type="match status" value="1"/>
</dbReference>
<evidence type="ECO:0000256" key="6">
    <source>
        <dbReference type="ARBA" id="ARBA00023316"/>
    </source>
</evidence>
<keyword evidence="4" id="KW-0133">Cell shape</keyword>
<evidence type="ECO:0000256" key="5">
    <source>
        <dbReference type="ARBA" id="ARBA00022984"/>
    </source>
</evidence>
<evidence type="ECO:0000259" key="10">
    <source>
        <dbReference type="Pfam" id="PF00768"/>
    </source>
</evidence>
<feature type="signal peptide" evidence="9">
    <location>
        <begin position="1"/>
        <end position="24"/>
    </location>
</feature>
<keyword evidence="3" id="KW-0378">Hydrolase</keyword>
<organism evidence="11 12">
    <name type="scientific">Clostridium aestuarii</name>
    <dbReference type="NCBI Taxonomy" id="338193"/>
    <lineage>
        <taxon>Bacteria</taxon>
        <taxon>Bacillati</taxon>
        <taxon>Bacillota</taxon>
        <taxon>Clostridia</taxon>
        <taxon>Eubacteriales</taxon>
        <taxon>Clostridiaceae</taxon>
        <taxon>Clostridium</taxon>
    </lineage>
</organism>
<evidence type="ECO:0000256" key="9">
    <source>
        <dbReference type="SAM" id="SignalP"/>
    </source>
</evidence>
<evidence type="ECO:0000313" key="11">
    <source>
        <dbReference type="EMBL" id="MCY6484638.1"/>
    </source>
</evidence>
<keyword evidence="11" id="KW-0645">Protease</keyword>
<dbReference type="GO" id="GO:0004180">
    <property type="term" value="F:carboxypeptidase activity"/>
    <property type="evidence" value="ECO:0007669"/>
    <property type="project" value="UniProtKB-KW"/>
</dbReference>
<evidence type="ECO:0000313" key="12">
    <source>
        <dbReference type="Proteomes" id="UP001078443"/>
    </source>
</evidence>
<dbReference type="RefSeq" id="WP_268040944.1">
    <property type="nucleotide sequence ID" value="NZ_JAPQER010000003.1"/>
</dbReference>
<keyword evidence="8" id="KW-1133">Transmembrane helix</keyword>
<protein>
    <submittedName>
        <fullName evidence="11">D-alanyl-D-alanine carboxypeptidase</fullName>
    </submittedName>
</protein>
<proteinExistence type="inferred from homology"/>
<dbReference type="EMBL" id="JAPQER010000003">
    <property type="protein sequence ID" value="MCY6484638.1"/>
    <property type="molecule type" value="Genomic_DNA"/>
</dbReference>
<comment type="caution">
    <text evidence="11">The sequence shown here is derived from an EMBL/GenBank/DDBJ whole genome shotgun (WGS) entry which is preliminary data.</text>
</comment>
<keyword evidence="2 9" id="KW-0732">Signal</keyword>
<name>A0ABT4D071_9CLOT</name>
<dbReference type="SUPFAM" id="SSF56601">
    <property type="entry name" value="beta-lactamase/transpeptidase-like"/>
    <property type="match status" value="1"/>
</dbReference>
<sequence>MRRKLSTLLLTLFFLFSFTITSFAENADLPHIYGKTAIVIDVQTGEIIYSKDIDESPMYPASTTKLLTALLLAENKTKTDAILYTENAKKQDQYSLYKNLLIGKINIGDTMTADDVMKALLIYSANDSAYMIADSVGGNPKSFADMMNARIKKLGLKNSHFVTANGLDSNIPDHYTSAYDLSVIAREAYKNPWVKEVMQTKKTRIETSKGVIAYIENRNKLVGKKIDTAYADKIGINLNQLPASNAVCIGGKTGYTSKAGRCLVTFFEKDGRVLAGVVMKSIYDAKDSYVFNDMSKIINWSYAAERTPLYKANTEVKNITVKYKPLKFIGPEKEVTIPLVLKKDVTYYENDINKKELTTDLNISDINISKLSKDISVGKLVVKEREATKTYDLYPTLSSTDIRKQNTLLYIVTGVGIVAVILILLLLVKLISNKGSRRRRNRRRRF</sequence>
<dbReference type="InterPro" id="IPR012338">
    <property type="entry name" value="Beta-lactam/transpept-like"/>
</dbReference>
<dbReference type="PANTHER" id="PTHR21581">
    <property type="entry name" value="D-ALANYL-D-ALANINE CARBOXYPEPTIDASE"/>
    <property type="match status" value="1"/>
</dbReference>
<accession>A0ABT4D071</accession>
<evidence type="ECO:0000256" key="1">
    <source>
        <dbReference type="ARBA" id="ARBA00007164"/>
    </source>
</evidence>
<evidence type="ECO:0000256" key="3">
    <source>
        <dbReference type="ARBA" id="ARBA00022801"/>
    </source>
</evidence>
<keyword evidence="12" id="KW-1185">Reference proteome</keyword>
<dbReference type="PRINTS" id="PR00725">
    <property type="entry name" value="DADACBPTASE1"/>
</dbReference>
<keyword evidence="8" id="KW-0472">Membrane</keyword>
<keyword evidence="6" id="KW-0961">Cell wall biogenesis/degradation</keyword>
<reference evidence="11" key="1">
    <citation type="submission" date="2022-12" db="EMBL/GenBank/DDBJ databases">
        <authorList>
            <person name="Wang J."/>
        </authorList>
    </citation>
    <scope>NUCLEOTIDE SEQUENCE</scope>
    <source>
        <strain evidence="11">HY-45-18</strain>
    </source>
</reference>
<dbReference type="PANTHER" id="PTHR21581:SF26">
    <property type="entry name" value="D-ALANYL-D-ALANINE ENDOPEPTIDASE"/>
    <property type="match status" value="1"/>
</dbReference>
<keyword evidence="11" id="KW-0121">Carboxypeptidase</keyword>
<feature type="transmembrane region" description="Helical" evidence="8">
    <location>
        <begin position="408"/>
        <end position="432"/>
    </location>
</feature>
<gene>
    <name evidence="11" type="ORF">OW763_09830</name>
</gene>
<feature type="domain" description="Peptidase S11 D-alanyl-D-alanine carboxypeptidase A N-terminal" evidence="10">
    <location>
        <begin position="28"/>
        <end position="280"/>
    </location>
</feature>
<dbReference type="Pfam" id="PF00768">
    <property type="entry name" value="Peptidase_S11"/>
    <property type="match status" value="1"/>
</dbReference>
<evidence type="ECO:0000256" key="2">
    <source>
        <dbReference type="ARBA" id="ARBA00022729"/>
    </source>
</evidence>
<evidence type="ECO:0000256" key="7">
    <source>
        <dbReference type="RuleBase" id="RU004016"/>
    </source>
</evidence>
<keyword evidence="5" id="KW-0573">Peptidoglycan synthesis</keyword>
<comment type="similarity">
    <text evidence="1 7">Belongs to the peptidase S11 family.</text>
</comment>
<dbReference type="InterPro" id="IPR018044">
    <property type="entry name" value="Peptidase_S11"/>
</dbReference>
<dbReference type="InterPro" id="IPR001967">
    <property type="entry name" value="Peptidase_S11_N"/>
</dbReference>
<evidence type="ECO:0000256" key="4">
    <source>
        <dbReference type="ARBA" id="ARBA00022960"/>
    </source>
</evidence>
<evidence type="ECO:0000256" key="8">
    <source>
        <dbReference type="SAM" id="Phobius"/>
    </source>
</evidence>
<keyword evidence="8" id="KW-0812">Transmembrane</keyword>
<dbReference type="Proteomes" id="UP001078443">
    <property type="component" value="Unassembled WGS sequence"/>
</dbReference>
<feature type="chain" id="PRO_5045525264" evidence="9">
    <location>
        <begin position="25"/>
        <end position="446"/>
    </location>
</feature>